<sequence>MQPGEALRRWLSDAGEHRAALDRTATARAAFETLPPVARFRDRVAGSQDVDAIAEALRDLFEAPVWVTAAVDAWIGGARRDPFFAPPFRPVSGPFHQGALLIELAEATVAVSIVDPVTLAAHKRAGGGRGSVHFTGRRTWLKFLDGGGMRLAFWRAPEASEDVAALSRRPCKRVEVRDIETGDGIAVDTRSTSYIIESAKRPAVFLHGEVRMGGAALAREYDAATRRLIGVSSSSDRWSRIQMMLSWLRRIGHLRAGEMLGAAIRDAPFFVRWHAMREWLACDPAGAMPELERMARDDPHKEVREAAGKTLAVLAGRRAA</sequence>
<comment type="caution">
    <text evidence="1">The sequence shown here is derived from an EMBL/GenBank/DDBJ whole genome shotgun (WGS) entry which is preliminary data.</text>
</comment>
<reference evidence="1 2" key="1">
    <citation type="submission" date="2020-08" db="EMBL/GenBank/DDBJ databases">
        <title>Draft genome sequence of Parasphingopyxis sp. GrpM-11.</title>
        <authorList>
            <person name="Oh J."/>
            <person name="Roh D.-H."/>
        </authorList>
    </citation>
    <scope>NUCLEOTIDE SEQUENCE [LARGE SCALE GENOMIC DNA]</scope>
    <source>
        <strain evidence="1 2">GrpM-11</strain>
    </source>
</reference>
<dbReference type="Gene3D" id="1.25.10.10">
    <property type="entry name" value="Leucine-rich Repeat Variant"/>
    <property type="match status" value="1"/>
</dbReference>
<accession>A0A842I029</accession>
<keyword evidence="2" id="KW-1185">Reference proteome</keyword>
<proteinExistence type="predicted"/>
<evidence type="ECO:0008006" key="3">
    <source>
        <dbReference type="Google" id="ProtNLM"/>
    </source>
</evidence>
<dbReference type="EMBL" id="JACJVJ010000001">
    <property type="protein sequence ID" value="MBC2777114.1"/>
    <property type="molecule type" value="Genomic_DNA"/>
</dbReference>
<dbReference type="AlphaFoldDB" id="A0A842I029"/>
<evidence type="ECO:0000313" key="2">
    <source>
        <dbReference type="Proteomes" id="UP000564378"/>
    </source>
</evidence>
<evidence type="ECO:0000313" key="1">
    <source>
        <dbReference type="EMBL" id="MBC2777114.1"/>
    </source>
</evidence>
<gene>
    <name evidence="1" type="ORF">H6P80_05700</name>
</gene>
<dbReference type="RefSeq" id="WP_185800343.1">
    <property type="nucleotide sequence ID" value="NZ_JACJVJ010000001.1"/>
</dbReference>
<organism evidence="1 2">
    <name type="scientific">Parasphingopyxis marina</name>
    <dbReference type="NCBI Taxonomy" id="2761622"/>
    <lineage>
        <taxon>Bacteria</taxon>
        <taxon>Pseudomonadati</taxon>
        <taxon>Pseudomonadota</taxon>
        <taxon>Alphaproteobacteria</taxon>
        <taxon>Sphingomonadales</taxon>
        <taxon>Sphingomonadaceae</taxon>
        <taxon>Parasphingopyxis</taxon>
    </lineage>
</organism>
<dbReference type="Proteomes" id="UP000564378">
    <property type="component" value="Unassembled WGS sequence"/>
</dbReference>
<protein>
    <recommendedName>
        <fullName evidence="3">HEAT repeat domain-containing protein</fullName>
    </recommendedName>
</protein>
<name>A0A842I029_9SPHN</name>
<dbReference type="InterPro" id="IPR011989">
    <property type="entry name" value="ARM-like"/>
</dbReference>